<evidence type="ECO:0000313" key="2">
    <source>
        <dbReference type="Proteomes" id="UP001139700"/>
    </source>
</evidence>
<keyword evidence="2" id="KW-1185">Reference proteome</keyword>
<organism evidence="1 2">
    <name type="scientific">Dyadobacter fanqingshengii</name>
    <dbReference type="NCBI Taxonomy" id="2906443"/>
    <lineage>
        <taxon>Bacteria</taxon>
        <taxon>Pseudomonadati</taxon>
        <taxon>Bacteroidota</taxon>
        <taxon>Cytophagia</taxon>
        <taxon>Cytophagales</taxon>
        <taxon>Spirosomataceae</taxon>
        <taxon>Dyadobacter</taxon>
    </lineage>
</organism>
<evidence type="ECO:0000313" key="1">
    <source>
        <dbReference type="EMBL" id="MCF0043044.1"/>
    </source>
</evidence>
<dbReference type="InterPro" id="IPR012675">
    <property type="entry name" value="Beta-grasp_dom_sf"/>
</dbReference>
<dbReference type="RefSeq" id="WP_234615881.1">
    <property type="nucleotide sequence ID" value="NZ_CP098806.1"/>
</dbReference>
<proteinExistence type="predicted"/>
<dbReference type="Pfam" id="PF02597">
    <property type="entry name" value="ThiS"/>
    <property type="match status" value="1"/>
</dbReference>
<dbReference type="InterPro" id="IPR016155">
    <property type="entry name" value="Mopterin_synth/thiamin_S_b"/>
</dbReference>
<name>A0A9X1PDA7_9BACT</name>
<reference evidence="1" key="1">
    <citation type="submission" date="2021-12" db="EMBL/GenBank/DDBJ databases">
        <title>Novel species in genus Dyadobacter.</title>
        <authorList>
            <person name="Ma C."/>
        </authorList>
    </citation>
    <scope>NUCLEOTIDE SEQUENCE</scope>
    <source>
        <strain evidence="1">CY399</strain>
    </source>
</reference>
<sequence length="79" mass="8935">MSIQIMYYGMLAEITGQANEIWIADPHLTVGDFRNQIMERYPAMREKKFKIAVDQKIAQDYVSIDNASEIALLPPFAGG</sequence>
<dbReference type="InterPro" id="IPR003749">
    <property type="entry name" value="ThiS/MoaD-like"/>
</dbReference>
<dbReference type="CDD" id="cd00754">
    <property type="entry name" value="Ubl_MoaD"/>
    <property type="match status" value="1"/>
</dbReference>
<dbReference type="Proteomes" id="UP001139700">
    <property type="component" value="Unassembled WGS sequence"/>
</dbReference>
<dbReference type="Gene3D" id="3.10.20.30">
    <property type="match status" value="1"/>
</dbReference>
<gene>
    <name evidence="1" type="ORF">LXM24_23275</name>
</gene>
<comment type="caution">
    <text evidence="1">The sequence shown here is derived from an EMBL/GenBank/DDBJ whole genome shotgun (WGS) entry which is preliminary data.</text>
</comment>
<dbReference type="EMBL" id="JAJTTA010000005">
    <property type="protein sequence ID" value="MCF0043044.1"/>
    <property type="molecule type" value="Genomic_DNA"/>
</dbReference>
<dbReference type="SUPFAM" id="SSF54285">
    <property type="entry name" value="MoaD/ThiS"/>
    <property type="match status" value="1"/>
</dbReference>
<dbReference type="AlphaFoldDB" id="A0A9X1PDA7"/>
<accession>A0A9X1PDA7</accession>
<protein>
    <submittedName>
        <fullName evidence="1">MoaD/ThiS family protein</fullName>
    </submittedName>
</protein>